<dbReference type="InterPro" id="IPR029045">
    <property type="entry name" value="ClpP/crotonase-like_dom_sf"/>
</dbReference>
<dbReference type="CDD" id="cd06558">
    <property type="entry name" value="crotonase-like"/>
    <property type="match status" value="1"/>
</dbReference>
<comment type="caution">
    <text evidence="1">The sequence shown here is derived from an EMBL/GenBank/DDBJ whole genome shotgun (WGS) entry which is preliminary data.</text>
</comment>
<dbReference type="Pfam" id="PF00378">
    <property type="entry name" value="ECH_1"/>
    <property type="match status" value="1"/>
</dbReference>
<dbReference type="OrthoDB" id="9148881at2"/>
<dbReference type="AlphaFoldDB" id="A0A3A3G669"/>
<protein>
    <submittedName>
        <fullName evidence="1">Enoyl-CoA hydratase/isomerase family protein</fullName>
    </submittedName>
</protein>
<dbReference type="Proteomes" id="UP000266327">
    <property type="component" value="Unassembled WGS sequence"/>
</dbReference>
<dbReference type="SUPFAM" id="SSF52096">
    <property type="entry name" value="ClpP/crotonase"/>
    <property type="match status" value="1"/>
</dbReference>
<dbReference type="PANTHER" id="PTHR11941:SF54">
    <property type="entry name" value="ENOYL-COA HYDRATASE, MITOCHONDRIAL"/>
    <property type="match status" value="1"/>
</dbReference>
<proteinExistence type="predicted"/>
<dbReference type="GO" id="GO:0016853">
    <property type="term" value="F:isomerase activity"/>
    <property type="evidence" value="ECO:0007669"/>
    <property type="project" value="UniProtKB-KW"/>
</dbReference>
<gene>
    <name evidence="1" type="ORF">D3878_17515</name>
</gene>
<dbReference type="GO" id="GO:0006635">
    <property type="term" value="P:fatty acid beta-oxidation"/>
    <property type="evidence" value="ECO:0007669"/>
    <property type="project" value="TreeGrafter"/>
</dbReference>
<organism evidence="1 2">
    <name type="scientific">Noviherbaspirillum sedimenti</name>
    <dbReference type="NCBI Taxonomy" id="2320865"/>
    <lineage>
        <taxon>Bacteria</taxon>
        <taxon>Pseudomonadati</taxon>
        <taxon>Pseudomonadota</taxon>
        <taxon>Betaproteobacteria</taxon>
        <taxon>Burkholderiales</taxon>
        <taxon>Oxalobacteraceae</taxon>
        <taxon>Noviherbaspirillum</taxon>
    </lineage>
</organism>
<evidence type="ECO:0000313" key="1">
    <source>
        <dbReference type="EMBL" id="RJG03165.1"/>
    </source>
</evidence>
<reference evidence="2" key="1">
    <citation type="submission" date="2018-09" db="EMBL/GenBank/DDBJ databases">
        <authorList>
            <person name="Zhu H."/>
        </authorList>
    </citation>
    <scope>NUCLEOTIDE SEQUENCE [LARGE SCALE GENOMIC DNA]</scope>
    <source>
        <strain evidence="2">K1S02-23</strain>
    </source>
</reference>
<keyword evidence="1" id="KW-0413">Isomerase</keyword>
<sequence length="275" mass="29338">MRDLIKLEWPREGVALVTLTDTKPQHNLTCKGVTQLADTLEEARLAGARVVVLASGVPGHWYEHAYLDDIRNLVSGREATGDPAGWARSLNEVSRQNVVTIAAISGDTSGGGCELGWGCDLRVAETGVRFSQPEVIIGCGTGIGGTSRLMRLIGRTATAEMVLMGLPFTAERIHALGGLNRVVPKGKAVAVALEMAAHLANMPPVALAGMKRMLTEDEDLHLSAALDNDQAISQGLFADPLTVKNMAAFQQRFNDGETLENVYWTDVAPALQAGK</sequence>
<dbReference type="PANTHER" id="PTHR11941">
    <property type="entry name" value="ENOYL-COA HYDRATASE-RELATED"/>
    <property type="match status" value="1"/>
</dbReference>
<name>A0A3A3G669_9BURK</name>
<accession>A0A3A3G669</accession>
<dbReference type="EMBL" id="QYUQ01000002">
    <property type="protein sequence ID" value="RJG03165.1"/>
    <property type="molecule type" value="Genomic_DNA"/>
</dbReference>
<keyword evidence="2" id="KW-1185">Reference proteome</keyword>
<evidence type="ECO:0000313" key="2">
    <source>
        <dbReference type="Proteomes" id="UP000266327"/>
    </source>
</evidence>
<dbReference type="RefSeq" id="WP_119786664.1">
    <property type="nucleotide sequence ID" value="NZ_QYUQ01000002.1"/>
</dbReference>
<dbReference type="Gene3D" id="3.90.226.10">
    <property type="entry name" value="2-enoyl-CoA Hydratase, Chain A, domain 1"/>
    <property type="match status" value="1"/>
</dbReference>
<dbReference type="InterPro" id="IPR001753">
    <property type="entry name" value="Enoyl-CoA_hydra/iso"/>
</dbReference>